<dbReference type="AlphaFoldDB" id="A0A8B8QBF9"/>
<dbReference type="SUPFAM" id="SSF48452">
    <property type="entry name" value="TPR-like"/>
    <property type="match status" value="1"/>
</dbReference>
<evidence type="ECO:0000313" key="2">
    <source>
        <dbReference type="Proteomes" id="UP000827889"/>
    </source>
</evidence>
<keyword evidence="2" id="KW-1185">Reference proteome</keyword>
<dbReference type="GeneID" id="115750972"/>
<evidence type="ECO:0000259" key="1">
    <source>
        <dbReference type="Pfam" id="PF20680"/>
    </source>
</evidence>
<organism evidence="2 3">
    <name type="scientific">Rhodamnia argentea</name>
    <dbReference type="NCBI Taxonomy" id="178133"/>
    <lineage>
        <taxon>Eukaryota</taxon>
        <taxon>Viridiplantae</taxon>
        <taxon>Streptophyta</taxon>
        <taxon>Embryophyta</taxon>
        <taxon>Tracheophyta</taxon>
        <taxon>Spermatophyta</taxon>
        <taxon>Magnoliopsida</taxon>
        <taxon>eudicotyledons</taxon>
        <taxon>Gunneridae</taxon>
        <taxon>Pentapetalae</taxon>
        <taxon>rosids</taxon>
        <taxon>malvids</taxon>
        <taxon>Myrtales</taxon>
        <taxon>Myrtaceae</taxon>
        <taxon>Myrtoideae</taxon>
        <taxon>Myrteae</taxon>
        <taxon>Australasian group</taxon>
        <taxon>Rhodamnia</taxon>
    </lineage>
</organism>
<dbReference type="KEGG" id="rarg:115750972"/>
<dbReference type="PANTHER" id="PTHR37391">
    <property type="entry name" value="E3 UBIQUITIN-PROTEIN LIGASE"/>
    <property type="match status" value="1"/>
</dbReference>
<dbReference type="Proteomes" id="UP000827889">
    <property type="component" value="Chromosome 5"/>
</dbReference>
<dbReference type="InterPro" id="IPR011990">
    <property type="entry name" value="TPR-like_helical_dom_sf"/>
</dbReference>
<dbReference type="OrthoDB" id="2306007at2759"/>
<accession>A0A8B8QBF9</accession>
<gene>
    <name evidence="3" type="primary">LOC115750972</name>
</gene>
<dbReference type="PANTHER" id="PTHR37391:SF2">
    <property type="entry name" value="E3 UBIQUITIN-PROTEIN LIGASE"/>
    <property type="match status" value="1"/>
</dbReference>
<feature type="domain" description="DUF6817" evidence="1">
    <location>
        <begin position="47"/>
        <end position="131"/>
    </location>
</feature>
<dbReference type="Pfam" id="PF20680">
    <property type="entry name" value="DUF6817"/>
    <property type="match status" value="1"/>
</dbReference>
<dbReference type="RefSeq" id="XP_030544471.1">
    <property type="nucleotide sequence ID" value="XM_030688611.2"/>
</dbReference>
<protein>
    <submittedName>
        <fullName evidence="3">Uncharacterized protein LOC115750972</fullName>
    </submittedName>
</protein>
<evidence type="ECO:0000313" key="3">
    <source>
        <dbReference type="RefSeq" id="XP_030544471.1"/>
    </source>
</evidence>
<name>A0A8B8QBF9_9MYRT</name>
<sequence length="437" mass="49374">MASTAPPQSLSPPNNTDLQALLHAARPFLRGELEVVDPRLPSLVATLRSAGAGECWHKNGRFLDHLLAMYRILRLWGAPDAVSLCGLYHSAYSNSYVDLAIFEPNAGRDVVRSHVGNATERLIHLFCTVHRPTLILDDLLFRYDDSELIEHLKLSETSLRNAKEKGVFRGDEAWRQKVQSLLPAEGIRVKHVDTGEDVLVSRRVGAVFLMMTMADFSDQFFGFQDMLLENSDGRLEFTGNNFWALWPGDGKPGLWMNSVSRMGAIYMLVVREEEIFTLEKRKSQGNADSEPPSAERDEDIELVVPPVFESCTRVLSARDQIEARDKYWEAVSDMSKFGGAEHYDAVERSLRETVEKNPFVGEPRVVLGQLYLGKGRYEEAEREAEAGLRLLLGWGSSWDKRMPWEVWVSWARVLFMKAREKSWPNTSFGILALGLVG</sequence>
<dbReference type="InterPro" id="IPR049202">
    <property type="entry name" value="DUF6817"/>
</dbReference>
<proteinExistence type="predicted"/>
<reference evidence="3" key="1">
    <citation type="submission" date="2025-08" db="UniProtKB">
        <authorList>
            <consortium name="RefSeq"/>
        </authorList>
    </citation>
    <scope>IDENTIFICATION</scope>
    <source>
        <tissue evidence="3">Leaf</tissue>
    </source>
</reference>